<protein>
    <submittedName>
        <fullName evidence="1">Uncharacterized protein</fullName>
    </submittedName>
</protein>
<reference evidence="1 2" key="1">
    <citation type="submission" date="2008-07" db="EMBL/GenBank/DDBJ databases">
        <authorList>
            <person name="El-Sayed N."/>
            <person name="Caler E."/>
            <person name="Inman J."/>
            <person name="Amedeo P."/>
            <person name="Hass B."/>
            <person name="Wortman J."/>
        </authorList>
    </citation>
    <scope>NUCLEOTIDE SEQUENCE [LARGE SCALE GENOMIC DNA]</scope>
    <source>
        <strain evidence="2">ATCC 50983 / TXsc</strain>
    </source>
</reference>
<name>C5L8D6_PERM5</name>
<organism evidence="2">
    <name type="scientific">Perkinsus marinus (strain ATCC 50983 / TXsc)</name>
    <dbReference type="NCBI Taxonomy" id="423536"/>
    <lineage>
        <taxon>Eukaryota</taxon>
        <taxon>Sar</taxon>
        <taxon>Alveolata</taxon>
        <taxon>Perkinsozoa</taxon>
        <taxon>Perkinsea</taxon>
        <taxon>Perkinsida</taxon>
        <taxon>Perkinsidae</taxon>
        <taxon>Perkinsus</taxon>
    </lineage>
</organism>
<dbReference type="Proteomes" id="UP000007800">
    <property type="component" value="Unassembled WGS sequence"/>
</dbReference>
<dbReference type="EMBL" id="GG680122">
    <property type="protein sequence ID" value="EER07007.1"/>
    <property type="molecule type" value="Genomic_DNA"/>
</dbReference>
<dbReference type="RefSeq" id="XP_002775191.1">
    <property type="nucleotide sequence ID" value="XM_002775145.1"/>
</dbReference>
<gene>
    <name evidence="1" type="ORF">Pmar_PMAR017804</name>
</gene>
<feature type="non-terminal residue" evidence="1">
    <location>
        <position position="1"/>
    </location>
</feature>
<dbReference type="GeneID" id="9059307"/>
<accession>C5L8D6</accession>
<sequence length="77" mass="8459">LQDKDDPFWDPVCLEREVGIARIFLESLTMQLENELDAKVMSSSTGCPVGTLKCAVWPLSKDGSSTTVPDEEVGEED</sequence>
<evidence type="ECO:0000313" key="2">
    <source>
        <dbReference type="Proteomes" id="UP000007800"/>
    </source>
</evidence>
<proteinExistence type="predicted"/>
<evidence type="ECO:0000313" key="1">
    <source>
        <dbReference type="EMBL" id="EER07007.1"/>
    </source>
</evidence>
<dbReference type="AlphaFoldDB" id="C5L8D6"/>
<keyword evidence="2" id="KW-1185">Reference proteome</keyword>
<dbReference type="InParanoid" id="C5L8D6"/>